<dbReference type="PANTHER" id="PTHR48098:SF1">
    <property type="entry name" value="DIACYLGLYCEROL ACYLTRANSFERASE_MYCOLYLTRANSFERASE AG85A"/>
    <property type="match status" value="1"/>
</dbReference>
<dbReference type="InterPro" id="IPR029058">
    <property type="entry name" value="AB_hydrolase_fold"/>
</dbReference>
<dbReference type="PANTHER" id="PTHR48098">
    <property type="entry name" value="ENTEROCHELIN ESTERASE-RELATED"/>
    <property type="match status" value="1"/>
</dbReference>
<accession>A0A919JE28</accession>
<feature type="transmembrane region" description="Helical" evidence="1">
    <location>
        <begin position="33"/>
        <end position="52"/>
    </location>
</feature>
<evidence type="ECO:0000313" key="2">
    <source>
        <dbReference type="EMBL" id="GIE47277.1"/>
    </source>
</evidence>
<dbReference type="RefSeq" id="WP_203765084.1">
    <property type="nucleotide sequence ID" value="NZ_BAAAYJ010000083.1"/>
</dbReference>
<dbReference type="Proteomes" id="UP000647172">
    <property type="component" value="Unassembled WGS sequence"/>
</dbReference>
<evidence type="ECO:0000313" key="3">
    <source>
        <dbReference type="Proteomes" id="UP000647172"/>
    </source>
</evidence>
<reference evidence="2" key="1">
    <citation type="submission" date="2021-01" db="EMBL/GenBank/DDBJ databases">
        <title>Whole genome shotgun sequence of Actinoplanes nipponensis NBRC 14063.</title>
        <authorList>
            <person name="Komaki H."/>
            <person name="Tamura T."/>
        </authorList>
    </citation>
    <scope>NUCLEOTIDE SEQUENCE</scope>
    <source>
        <strain evidence="2">NBRC 14063</strain>
    </source>
</reference>
<keyword evidence="1" id="KW-1133">Transmembrane helix</keyword>
<sequence length="354" mass="37684">MSIDGRLPVVAGVIAVLAATTVLAAGWDRRRAAGRGVAVALVVLALTATAALQLNRLTETYPTWASLAGRSPEDADLPLREPTVEAAASTGPHRPGHSRLLTVMVSGTASGLNLSMYVYLPAAYSTPQGQNQRFPVIEALHGYPGSPSSWVRRLDVVHHLDTEMAAGRMAPTVVLLPYQTPDRLLDTECTDLAGGPRTETFLTQDVPRFARTRLRVRTDRAGWGLIGYSAGGFCAMNLALRHPGAYAAGASLSGYPDPGITVGDGSEKTTNNIAWRLRHRPPPATSLYVAWAADDTDAADGSRRIAQLARSPLFVTTAVLPAGGHSHAAWRQMESPAFDWLSAHLARAESVTGR</sequence>
<protein>
    <submittedName>
        <fullName evidence="2">Esterase</fullName>
    </submittedName>
</protein>
<dbReference type="SUPFAM" id="SSF53474">
    <property type="entry name" value="alpha/beta-Hydrolases"/>
    <property type="match status" value="1"/>
</dbReference>
<feature type="transmembrane region" description="Helical" evidence="1">
    <location>
        <begin position="100"/>
        <end position="120"/>
    </location>
</feature>
<gene>
    <name evidence="2" type="ORF">Ani05nite_08110</name>
</gene>
<dbReference type="InterPro" id="IPR000801">
    <property type="entry name" value="Esterase-like"/>
</dbReference>
<organism evidence="2 3">
    <name type="scientific">Actinoplanes nipponensis</name>
    <dbReference type="NCBI Taxonomy" id="135950"/>
    <lineage>
        <taxon>Bacteria</taxon>
        <taxon>Bacillati</taxon>
        <taxon>Actinomycetota</taxon>
        <taxon>Actinomycetes</taxon>
        <taxon>Micromonosporales</taxon>
        <taxon>Micromonosporaceae</taxon>
        <taxon>Actinoplanes</taxon>
    </lineage>
</organism>
<dbReference type="AlphaFoldDB" id="A0A919JE28"/>
<keyword evidence="3" id="KW-1185">Reference proteome</keyword>
<keyword evidence="1" id="KW-0472">Membrane</keyword>
<dbReference type="InterPro" id="IPR050583">
    <property type="entry name" value="Mycobacterial_A85_antigen"/>
</dbReference>
<evidence type="ECO:0000256" key="1">
    <source>
        <dbReference type="SAM" id="Phobius"/>
    </source>
</evidence>
<dbReference type="GO" id="GO:0016747">
    <property type="term" value="F:acyltransferase activity, transferring groups other than amino-acyl groups"/>
    <property type="evidence" value="ECO:0007669"/>
    <property type="project" value="TreeGrafter"/>
</dbReference>
<name>A0A919JE28_9ACTN</name>
<keyword evidence="1" id="KW-0812">Transmembrane</keyword>
<feature type="transmembrane region" description="Helical" evidence="1">
    <location>
        <begin position="7"/>
        <end position="27"/>
    </location>
</feature>
<proteinExistence type="predicted"/>
<dbReference type="Pfam" id="PF00756">
    <property type="entry name" value="Esterase"/>
    <property type="match status" value="1"/>
</dbReference>
<dbReference type="Gene3D" id="3.40.50.1820">
    <property type="entry name" value="alpha/beta hydrolase"/>
    <property type="match status" value="1"/>
</dbReference>
<comment type="caution">
    <text evidence="2">The sequence shown here is derived from an EMBL/GenBank/DDBJ whole genome shotgun (WGS) entry which is preliminary data.</text>
</comment>
<dbReference type="EMBL" id="BOMQ01000009">
    <property type="protein sequence ID" value="GIE47277.1"/>
    <property type="molecule type" value="Genomic_DNA"/>
</dbReference>